<evidence type="ECO:0000256" key="5">
    <source>
        <dbReference type="PROSITE-ProRule" id="PRU00169"/>
    </source>
</evidence>
<dbReference type="InterPro" id="IPR039420">
    <property type="entry name" value="WalR-like"/>
</dbReference>
<dbReference type="PANTHER" id="PTHR43214:SF24">
    <property type="entry name" value="TRANSCRIPTIONAL REGULATORY PROTEIN NARL-RELATED"/>
    <property type="match status" value="1"/>
</dbReference>
<evidence type="ECO:0000259" key="6">
    <source>
        <dbReference type="PROSITE" id="PS50043"/>
    </source>
</evidence>
<dbReference type="CDD" id="cd17535">
    <property type="entry name" value="REC_NarL-like"/>
    <property type="match status" value="1"/>
</dbReference>
<keyword evidence="2" id="KW-0805">Transcription regulation</keyword>
<keyword evidence="3" id="KW-0238">DNA-binding</keyword>
<dbReference type="PANTHER" id="PTHR43214">
    <property type="entry name" value="TWO-COMPONENT RESPONSE REGULATOR"/>
    <property type="match status" value="1"/>
</dbReference>
<evidence type="ECO:0000256" key="3">
    <source>
        <dbReference type="ARBA" id="ARBA00023125"/>
    </source>
</evidence>
<dbReference type="PRINTS" id="PR00038">
    <property type="entry name" value="HTHLUXR"/>
</dbReference>
<feature type="domain" description="HTH luxR-type" evidence="6">
    <location>
        <begin position="146"/>
        <end position="211"/>
    </location>
</feature>
<evidence type="ECO:0000313" key="8">
    <source>
        <dbReference type="EMBL" id="CAJ61630.1"/>
    </source>
</evidence>
<evidence type="ECO:0000259" key="7">
    <source>
        <dbReference type="PROSITE" id="PS50110"/>
    </source>
</evidence>
<dbReference type="RefSeq" id="WP_011604132.1">
    <property type="nucleotide sequence ID" value="NC_008278.1"/>
</dbReference>
<dbReference type="Proteomes" id="UP000000657">
    <property type="component" value="Chromosome"/>
</dbReference>
<dbReference type="InterPro" id="IPR058245">
    <property type="entry name" value="NreC/VraR/RcsB-like_REC"/>
</dbReference>
<keyword evidence="9" id="KW-1185">Reference proteome</keyword>
<dbReference type="GO" id="GO:0000160">
    <property type="term" value="P:phosphorelay signal transduction system"/>
    <property type="evidence" value="ECO:0007669"/>
    <property type="project" value="InterPro"/>
</dbReference>
<dbReference type="InterPro" id="IPR000792">
    <property type="entry name" value="Tscrpt_reg_LuxR_C"/>
</dbReference>
<dbReference type="SMART" id="SM00421">
    <property type="entry name" value="HTH_LUXR"/>
    <property type="match status" value="1"/>
</dbReference>
<dbReference type="eggNOG" id="COG2197">
    <property type="taxonomic scope" value="Bacteria"/>
</dbReference>
<dbReference type="SUPFAM" id="SSF52172">
    <property type="entry name" value="CheY-like"/>
    <property type="match status" value="1"/>
</dbReference>
<sequence length="223" mass="24577">MRVVIGEDEGLLREALTGALEQWDVEVAASAGTPTEIVRLVDEVRPDVVILDIHMPPDFTDEGLRAAERIRAAHPDIGLLLLSHYAEVVYAERLLSLQPDTRAVGYLLKTQVGSLANLVDALRRVSEGDIVIDPEIINRLMSRRRRRNPLDRLTPQERRVLALVVEGRTNRGVAEVLSCSVATVEKHLGAINDKLQLRQGAGGTAVNLRVLAVLAYLRHNDAP</sequence>
<reference evidence="8 9" key="1">
    <citation type="journal article" date="2007" name="Genome Res.">
        <title>Genome characteristics of facultatively symbiotic Frankia sp. strains reflect host range and host plant biogeography.</title>
        <authorList>
            <person name="Normand P."/>
            <person name="Lapierre P."/>
            <person name="Tisa L.S."/>
            <person name="Gogarten J.P."/>
            <person name="Alloisio N."/>
            <person name="Bagnarol E."/>
            <person name="Bassi C.A."/>
            <person name="Berry A.M."/>
            <person name="Bickhart D.M."/>
            <person name="Choisne N."/>
            <person name="Couloux A."/>
            <person name="Cournoyer B."/>
            <person name="Cruveiller S."/>
            <person name="Daubin V."/>
            <person name="Demange N."/>
            <person name="Francino M.P."/>
            <person name="Goltsman E."/>
            <person name="Huang Y."/>
            <person name="Kopp O.R."/>
            <person name="Labarre L."/>
            <person name="Lapidus A."/>
            <person name="Lavire C."/>
            <person name="Marechal J."/>
            <person name="Martinez M."/>
            <person name="Mastronunzio J.E."/>
            <person name="Mullin B.C."/>
            <person name="Niemann J."/>
            <person name="Pujic P."/>
            <person name="Rawnsley T."/>
            <person name="Rouy Z."/>
            <person name="Schenowitz C."/>
            <person name="Sellstedt A."/>
            <person name="Tavares F."/>
            <person name="Tomkins J.P."/>
            <person name="Vallenet D."/>
            <person name="Valverde C."/>
            <person name="Wall L.G."/>
            <person name="Wang Y."/>
            <person name="Medigue C."/>
            <person name="Benson D.R."/>
        </authorList>
    </citation>
    <scope>NUCLEOTIDE SEQUENCE [LARGE SCALE GENOMIC DNA]</scope>
    <source>
        <strain evidence="9">DSM 45986 / CECT 9034 / ACN14a</strain>
    </source>
</reference>
<dbReference type="SMART" id="SM00448">
    <property type="entry name" value="REC"/>
    <property type="match status" value="1"/>
</dbReference>
<dbReference type="InterPro" id="IPR011006">
    <property type="entry name" value="CheY-like_superfamily"/>
</dbReference>
<keyword evidence="4" id="KW-0804">Transcription</keyword>
<evidence type="ECO:0000256" key="4">
    <source>
        <dbReference type="ARBA" id="ARBA00023163"/>
    </source>
</evidence>
<dbReference type="EMBL" id="CT573213">
    <property type="protein sequence ID" value="CAJ61630.1"/>
    <property type="molecule type" value="Genomic_DNA"/>
</dbReference>
<dbReference type="SUPFAM" id="SSF46894">
    <property type="entry name" value="C-terminal effector domain of the bipartite response regulators"/>
    <property type="match status" value="1"/>
</dbReference>
<feature type="domain" description="Response regulatory" evidence="7">
    <location>
        <begin position="2"/>
        <end position="124"/>
    </location>
</feature>
<dbReference type="AlphaFoldDB" id="Q0RLH4"/>
<dbReference type="Pfam" id="PF00196">
    <property type="entry name" value="GerE"/>
    <property type="match status" value="1"/>
</dbReference>
<dbReference type="KEGG" id="fal:FRAAL2986"/>
<dbReference type="GO" id="GO:0006355">
    <property type="term" value="P:regulation of DNA-templated transcription"/>
    <property type="evidence" value="ECO:0007669"/>
    <property type="project" value="InterPro"/>
</dbReference>
<dbReference type="Gene3D" id="3.40.50.2300">
    <property type="match status" value="1"/>
</dbReference>
<keyword evidence="1 5" id="KW-0597">Phosphoprotein</keyword>
<dbReference type="OrthoDB" id="9808843at2"/>
<dbReference type="Pfam" id="PF00072">
    <property type="entry name" value="Response_reg"/>
    <property type="match status" value="1"/>
</dbReference>
<evidence type="ECO:0000313" key="9">
    <source>
        <dbReference type="Proteomes" id="UP000000657"/>
    </source>
</evidence>
<proteinExistence type="predicted"/>
<name>Q0RLH4_FRAAA</name>
<dbReference type="GO" id="GO:0003677">
    <property type="term" value="F:DNA binding"/>
    <property type="evidence" value="ECO:0007669"/>
    <property type="project" value="UniProtKB-KW"/>
</dbReference>
<dbReference type="InterPro" id="IPR016032">
    <property type="entry name" value="Sig_transdc_resp-reg_C-effctor"/>
</dbReference>
<feature type="modified residue" description="4-aspartylphosphate" evidence="5">
    <location>
        <position position="52"/>
    </location>
</feature>
<gene>
    <name evidence="8" type="ordered locus">FRAAL2986</name>
</gene>
<evidence type="ECO:0000256" key="1">
    <source>
        <dbReference type="ARBA" id="ARBA00022553"/>
    </source>
</evidence>
<protein>
    <submittedName>
        <fullName evidence="8">Two-component system response regulator</fullName>
    </submittedName>
</protein>
<dbReference type="PROSITE" id="PS00622">
    <property type="entry name" value="HTH_LUXR_1"/>
    <property type="match status" value="1"/>
</dbReference>
<dbReference type="STRING" id="326424.FRAAL2986"/>
<dbReference type="PROSITE" id="PS50043">
    <property type="entry name" value="HTH_LUXR_2"/>
    <property type="match status" value="1"/>
</dbReference>
<organism evidence="8 9">
    <name type="scientific">Frankia alni (strain DSM 45986 / CECT 9034 / ACN14a)</name>
    <dbReference type="NCBI Taxonomy" id="326424"/>
    <lineage>
        <taxon>Bacteria</taxon>
        <taxon>Bacillati</taxon>
        <taxon>Actinomycetota</taxon>
        <taxon>Actinomycetes</taxon>
        <taxon>Frankiales</taxon>
        <taxon>Frankiaceae</taxon>
        <taxon>Frankia</taxon>
    </lineage>
</organism>
<evidence type="ECO:0000256" key="2">
    <source>
        <dbReference type="ARBA" id="ARBA00023015"/>
    </source>
</evidence>
<dbReference type="PROSITE" id="PS50110">
    <property type="entry name" value="RESPONSE_REGULATORY"/>
    <property type="match status" value="1"/>
</dbReference>
<dbReference type="HOGENOM" id="CLU_000445_90_0_11"/>
<dbReference type="InterPro" id="IPR001789">
    <property type="entry name" value="Sig_transdc_resp-reg_receiver"/>
</dbReference>
<accession>Q0RLH4</accession>